<sequence length="125" mass="13537">MANAKIMIVEDDADQLIGLKIRLQANDYTVVHAVDAVSAISTARREQPDLILLDLGLPAGDGFKVMERLHNLIDVAHIPIIIVSAREPEAYAERAIDEGAFAFFQKPADNAELLEAIDSALGMAV</sequence>
<protein>
    <recommendedName>
        <fullName evidence="3">Response regulatory domain-containing protein</fullName>
    </recommendedName>
</protein>
<dbReference type="GO" id="GO:0000160">
    <property type="term" value="P:phosphorelay signal transduction system"/>
    <property type="evidence" value="ECO:0007669"/>
    <property type="project" value="InterPro"/>
</dbReference>
<dbReference type="Pfam" id="PF00072">
    <property type="entry name" value="Response_reg"/>
    <property type="match status" value="1"/>
</dbReference>
<dbReference type="AlphaFoldDB" id="W4LXQ4"/>
<dbReference type="SUPFAM" id="SSF52172">
    <property type="entry name" value="CheY-like"/>
    <property type="match status" value="1"/>
</dbReference>
<organism evidence="4 5">
    <name type="scientific">Candidatus Entotheonella gemina</name>
    <dbReference type="NCBI Taxonomy" id="1429439"/>
    <lineage>
        <taxon>Bacteria</taxon>
        <taxon>Pseudomonadati</taxon>
        <taxon>Nitrospinota/Tectimicrobiota group</taxon>
        <taxon>Candidatus Tectimicrobiota</taxon>
        <taxon>Candidatus Entotheonellia</taxon>
        <taxon>Candidatus Entotheonellales</taxon>
        <taxon>Candidatus Entotheonellaceae</taxon>
        <taxon>Candidatus Entotheonella</taxon>
    </lineage>
</organism>
<dbReference type="SMART" id="SM00448">
    <property type="entry name" value="REC"/>
    <property type="match status" value="1"/>
</dbReference>
<evidence type="ECO:0000256" key="2">
    <source>
        <dbReference type="PROSITE-ProRule" id="PRU00169"/>
    </source>
</evidence>
<feature type="domain" description="Response regulatory" evidence="3">
    <location>
        <begin position="5"/>
        <end position="121"/>
    </location>
</feature>
<name>W4LXQ4_9BACT</name>
<evidence type="ECO:0000313" key="4">
    <source>
        <dbReference type="EMBL" id="ETX02854.1"/>
    </source>
</evidence>
<dbReference type="PANTHER" id="PTHR44591:SF23">
    <property type="entry name" value="CHEY SUBFAMILY"/>
    <property type="match status" value="1"/>
</dbReference>
<keyword evidence="5" id="KW-1185">Reference proteome</keyword>
<dbReference type="InterPro" id="IPR001789">
    <property type="entry name" value="Sig_transdc_resp-reg_receiver"/>
</dbReference>
<gene>
    <name evidence="4" type="ORF">ETSY2_34710</name>
</gene>
<evidence type="ECO:0000256" key="1">
    <source>
        <dbReference type="ARBA" id="ARBA00022553"/>
    </source>
</evidence>
<feature type="modified residue" description="4-aspartylphosphate" evidence="2">
    <location>
        <position position="54"/>
    </location>
</feature>
<reference evidence="4 5" key="1">
    <citation type="journal article" date="2014" name="Nature">
        <title>An environmental bacterial taxon with a large and distinct metabolic repertoire.</title>
        <authorList>
            <person name="Wilson M.C."/>
            <person name="Mori T."/>
            <person name="Ruckert C."/>
            <person name="Uria A.R."/>
            <person name="Helf M.J."/>
            <person name="Takada K."/>
            <person name="Gernert C."/>
            <person name="Steffens U.A."/>
            <person name="Heycke N."/>
            <person name="Schmitt S."/>
            <person name="Rinke C."/>
            <person name="Helfrich E.J."/>
            <person name="Brachmann A.O."/>
            <person name="Gurgui C."/>
            <person name="Wakimoto T."/>
            <person name="Kracht M."/>
            <person name="Crusemann M."/>
            <person name="Hentschel U."/>
            <person name="Abe I."/>
            <person name="Matsunaga S."/>
            <person name="Kalinowski J."/>
            <person name="Takeyama H."/>
            <person name="Piel J."/>
        </authorList>
    </citation>
    <scope>NUCLEOTIDE SEQUENCE [LARGE SCALE GENOMIC DNA]</scope>
    <source>
        <strain evidence="5">TSY2</strain>
    </source>
</reference>
<dbReference type="HOGENOM" id="CLU_000445_69_17_7"/>
<dbReference type="EMBL" id="AZHX01001489">
    <property type="protein sequence ID" value="ETX02854.1"/>
    <property type="molecule type" value="Genomic_DNA"/>
</dbReference>
<evidence type="ECO:0000313" key="5">
    <source>
        <dbReference type="Proteomes" id="UP000019140"/>
    </source>
</evidence>
<dbReference type="Gene3D" id="3.40.50.2300">
    <property type="match status" value="1"/>
</dbReference>
<dbReference type="Proteomes" id="UP000019140">
    <property type="component" value="Unassembled WGS sequence"/>
</dbReference>
<comment type="caution">
    <text evidence="4">The sequence shown here is derived from an EMBL/GenBank/DDBJ whole genome shotgun (WGS) entry which is preliminary data.</text>
</comment>
<dbReference type="PANTHER" id="PTHR44591">
    <property type="entry name" value="STRESS RESPONSE REGULATOR PROTEIN 1"/>
    <property type="match status" value="1"/>
</dbReference>
<evidence type="ECO:0000259" key="3">
    <source>
        <dbReference type="PROSITE" id="PS50110"/>
    </source>
</evidence>
<keyword evidence="1 2" id="KW-0597">Phosphoprotein</keyword>
<dbReference type="CDD" id="cd00156">
    <property type="entry name" value="REC"/>
    <property type="match status" value="1"/>
</dbReference>
<accession>W4LXQ4</accession>
<proteinExistence type="predicted"/>
<dbReference type="InterPro" id="IPR011006">
    <property type="entry name" value="CheY-like_superfamily"/>
</dbReference>
<dbReference type="InterPro" id="IPR050595">
    <property type="entry name" value="Bact_response_regulator"/>
</dbReference>
<dbReference type="PROSITE" id="PS50110">
    <property type="entry name" value="RESPONSE_REGULATORY"/>
    <property type="match status" value="1"/>
</dbReference>